<dbReference type="EMBL" id="QLII01000001">
    <property type="protein sequence ID" value="RAI75228.1"/>
    <property type="molecule type" value="Genomic_DNA"/>
</dbReference>
<evidence type="ECO:0000313" key="5">
    <source>
        <dbReference type="EMBL" id="RAI75228.1"/>
    </source>
</evidence>
<dbReference type="PROSITE" id="PS00041">
    <property type="entry name" value="HTH_ARAC_FAMILY_1"/>
    <property type="match status" value="1"/>
</dbReference>
<dbReference type="GO" id="GO:0003700">
    <property type="term" value="F:DNA-binding transcription factor activity"/>
    <property type="evidence" value="ECO:0007669"/>
    <property type="project" value="InterPro"/>
</dbReference>
<dbReference type="Proteomes" id="UP000249016">
    <property type="component" value="Unassembled WGS sequence"/>
</dbReference>
<protein>
    <recommendedName>
        <fullName evidence="4">HTH araC/xylS-type domain-containing protein</fullName>
    </recommendedName>
</protein>
<gene>
    <name evidence="5" type="ORF">HMF3257_15360</name>
</gene>
<dbReference type="PANTHER" id="PTHR47893">
    <property type="entry name" value="REGULATORY PROTEIN PCHR"/>
    <property type="match status" value="1"/>
</dbReference>
<dbReference type="InterPro" id="IPR018060">
    <property type="entry name" value="HTH_AraC"/>
</dbReference>
<dbReference type="SUPFAM" id="SSF46689">
    <property type="entry name" value="Homeodomain-like"/>
    <property type="match status" value="1"/>
</dbReference>
<comment type="caution">
    <text evidence="5">The sequence shown here is derived from an EMBL/GenBank/DDBJ whole genome shotgun (WGS) entry which is preliminary data.</text>
</comment>
<dbReference type="RefSeq" id="WP_111343425.1">
    <property type="nucleotide sequence ID" value="NZ_QLII01000001.1"/>
</dbReference>
<dbReference type="InterPro" id="IPR053142">
    <property type="entry name" value="PchR_regulatory_protein"/>
</dbReference>
<proteinExistence type="predicted"/>
<dbReference type="PROSITE" id="PS01124">
    <property type="entry name" value="HTH_ARAC_FAMILY_2"/>
    <property type="match status" value="1"/>
</dbReference>
<keyword evidence="3" id="KW-0804">Transcription</keyword>
<keyword evidence="6" id="KW-1185">Reference proteome</keyword>
<reference evidence="5 6" key="1">
    <citation type="submission" date="2018-06" db="EMBL/GenBank/DDBJ databases">
        <title>Spirosoma sp. HMF3257 Genome sequencing and assembly.</title>
        <authorList>
            <person name="Kang H."/>
            <person name="Cha I."/>
            <person name="Kim H."/>
            <person name="Kang J."/>
            <person name="Joh K."/>
        </authorList>
    </citation>
    <scope>NUCLEOTIDE SEQUENCE [LARGE SCALE GENOMIC DNA]</scope>
    <source>
        <strain evidence="5 6">HMF3257</strain>
    </source>
</reference>
<evidence type="ECO:0000256" key="2">
    <source>
        <dbReference type="ARBA" id="ARBA00023125"/>
    </source>
</evidence>
<sequence>MEIISTNYGSYFDVYQRSYPPEFHSCAGYTETHVQLADEVSQGVLSEICFQGVRLHYGQFQTLKSDTIRTTEDFPSVEMVFQLQGRTSEKSSVLNGFSAQQHNLSYRPYCDSLSQFEAGYHHYVGIQCTETFFSRLADDDSPAMGRLLNGLVRKEASALSEHNLTITHALQAQLIRLTQRRESQPLKRLYLEATVLDVLRQQLEQADHNLAKQKTTFPPRDRDKILAVKAILDSDPLATYSLLSLSRLVGLNDYKLKKGFRDLLGTTVFGYLNDLRMEYARQLLLNTDQTIGEIATKLGYSETHHFSAAFKRKFGYLPSQPGSRANQ</sequence>
<dbReference type="AlphaFoldDB" id="A0A327NRA2"/>
<dbReference type="Pfam" id="PF12833">
    <property type="entry name" value="HTH_18"/>
    <property type="match status" value="1"/>
</dbReference>
<evidence type="ECO:0000256" key="3">
    <source>
        <dbReference type="ARBA" id="ARBA00023163"/>
    </source>
</evidence>
<dbReference type="GO" id="GO:0043565">
    <property type="term" value="F:sequence-specific DNA binding"/>
    <property type="evidence" value="ECO:0007669"/>
    <property type="project" value="InterPro"/>
</dbReference>
<keyword evidence="1" id="KW-0805">Transcription regulation</keyword>
<name>A0A327NRA2_9BACT</name>
<keyword evidence="2" id="KW-0238">DNA-binding</keyword>
<evidence type="ECO:0000259" key="4">
    <source>
        <dbReference type="PROSITE" id="PS01124"/>
    </source>
</evidence>
<dbReference type="PANTHER" id="PTHR47893:SF1">
    <property type="entry name" value="REGULATORY PROTEIN PCHR"/>
    <property type="match status" value="1"/>
</dbReference>
<dbReference type="InterPro" id="IPR018062">
    <property type="entry name" value="HTH_AraC-typ_CS"/>
</dbReference>
<accession>A0A327NRA2</accession>
<dbReference type="OrthoDB" id="799767at2"/>
<evidence type="ECO:0000256" key="1">
    <source>
        <dbReference type="ARBA" id="ARBA00023015"/>
    </source>
</evidence>
<dbReference type="InterPro" id="IPR009057">
    <property type="entry name" value="Homeodomain-like_sf"/>
</dbReference>
<dbReference type="Gene3D" id="1.10.10.60">
    <property type="entry name" value="Homeodomain-like"/>
    <property type="match status" value="2"/>
</dbReference>
<dbReference type="SMART" id="SM00342">
    <property type="entry name" value="HTH_ARAC"/>
    <property type="match status" value="1"/>
</dbReference>
<organism evidence="5 6">
    <name type="scientific">Spirosoma telluris</name>
    <dbReference type="NCBI Taxonomy" id="2183553"/>
    <lineage>
        <taxon>Bacteria</taxon>
        <taxon>Pseudomonadati</taxon>
        <taxon>Bacteroidota</taxon>
        <taxon>Cytophagia</taxon>
        <taxon>Cytophagales</taxon>
        <taxon>Cytophagaceae</taxon>
        <taxon>Spirosoma</taxon>
    </lineage>
</organism>
<feature type="domain" description="HTH araC/xylS-type" evidence="4">
    <location>
        <begin position="226"/>
        <end position="324"/>
    </location>
</feature>
<evidence type="ECO:0000313" key="6">
    <source>
        <dbReference type="Proteomes" id="UP000249016"/>
    </source>
</evidence>